<dbReference type="OrthoDB" id="470139at2"/>
<dbReference type="Pfam" id="PF15978">
    <property type="entry name" value="TnsD"/>
    <property type="match status" value="1"/>
</dbReference>
<organism evidence="3 5">
    <name type="scientific">Aliidiomarina maris</name>
    <dbReference type="NCBI Taxonomy" id="531312"/>
    <lineage>
        <taxon>Bacteria</taxon>
        <taxon>Pseudomonadati</taxon>
        <taxon>Pseudomonadota</taxon>
        <taxon>Gammaproteobacteria</taxon>
        <taxon>Alteromonadales</taxon>
        <taxon>Idiomarinaceae</taxon>
        <taxon>Aliidiomarina</taxon>
    </lineage>
</organism>
<reference evidence="3 5" key="2">
    <citation type="submission" date="2018-06" db="EMBL/GenBank/DDBJ databases">
        <title>Genomic Encyclopedia of Type Strains, Phase III (KMG-III): the genomes of soil and plant-associated and newly described type strains.</title>
        <authorList>
            <person name="Whitman W."/>
        </authorList>
    </citation>
    <scope>NUCLEOTIDE SEQUENCE [LARGE SCALE GENOMIC DNA]</scope>
    <source>
        <strain evidence="3 5">CGMCC 1.15366</strain>
    </source>
</reference>
<gene>
    <name evidence="3" type="ORF">B0I24_106147</name>
    <name evidence="4" type="ORF">CWE07_08440</name>
</gene>
<dbReference type="Proteomes" id="UP000249203">
    <property type="component" value="Unassembled WGS sequence"/>
</dbReference>
<dbReference type="AlphaFoldDB" id="A0A327WXY0"/>
<proteinExistence type="predicted"/>
<name>A0A327WXY0_9GAMM</name>
<evidence type="ECO:0000259" key="1">
    <source>
        <dbReference type="Pfam" id="PF06527"/>
    </source>
</evidence>
<dbReference type="RefSeq" id="WP_111569447.1">
    <property type="nucleotide sequence ID" value="NZ_PIPK01000006.1"/>
</dbReference>
<evidence type="ECO:0000313" key="6">
    <source>
        <dbReference type="Proteomes" id="UP000287865"/>
    </source>
</evidence>
<evidence type="ECO:0000259" key="2">
    <source>
        <dbReference type="Pfam" id="PF15978"/>
    </source>
</evidence>
<keyword evidence="6" id="KW-1185">Reference proteome</keyword>
<accession>A0A327WXY0</accession>
<dbReference type="EMBL" id="QLMD01000006">
    <property type="protein sequence ID" value="RAJ97084.1"/>
    <property type="molecule type" value="Genomic_DNA"/>
</dbReference>
<evidence type="ECO:0000313" key="4">
    <source>
        <dbReference type="EMBL" id="RUO24685.1"/>
    </source>
</evidence>
<dbReference type="Proteomes" id="UP000287865">
    <property type="component" value="Unassembled WGS sequence"/>
</dbReference>
<dbReference type="EMBL" id="PIPK01000006">
    <property type="protein sequence ID" value="RUO24685.1"/>
    <property type="molecule type" value="Genomic_DNA"/>
</dbReference>
<evidence type="ECO:0000313" key="5">
    <source>
        <dbReference type="Proteomes" id="UP000249203"/>
    </source>
</evidence>
<comment type="caution">
    <text evidence="3">The sequence shown here is derived from an EMBL/GenBank/DDBJ whole genome shotgun (WGS) entry which is preliminary data.</text>
</comment>
<feature type="domain" description="Transposon Tn7 transposition protein TnsD C-terminal" evidence="2">
    <location>
        <begin position="331"/>
        <end position="443"/>
    </location>
</feature>
<dbReference type="Pfam" id="PF06527">
    <property type="entry name" value="TniQ"/>
    <property type="match status" value="1"/>
</dbReference>
<sequence>MLGFPLPYEGELIYSTIARHGIHSGITSPKELLREVFGNTKLIATTDLHGHLSQVSGLYPTECGLTPQSLLYKHTLFPLYAWFNGENRRRKLAKQLVSDAKSTVHLSTGFAASRVRQPTFLRYCPMCIEEQVAQHGECYWHREWQVAGVDCCPKHGELQTTVVPRTSKMRHMYWPASRKVCPAYQQVTGSRQGLTLQHSIHQLLNMAESRAPSIEQWGSYYKSLACDFGMNKGQHVLYEQIADRVTNFWSQNWLGTHGLAISDSEYCWLRAIFRKHRKAFSYLEHLAVLHAFLGPQLSVQQVLTSVNKARVPKRMFKPLVTPAASELVGVNREKWLNGLKRLGTKGARKFGLAAIYAWLYRNDRDWLLTVNRTYLGRKTHSQSRVDWRQRDLKTVKRFFRVMNGAERELTGSRRSTVWYLNQLSNKSTVEKNLNKLPLCKRFLAVYPESVWECQVRRITAAVASLVSSDEDVKRWVVLRQAGLSDERLTPQAKYLLEEIIGH</sequence>
<dbReference type="InterPro" id="IPR009492">
    <property type="entry name" value="TniQ"/>
</dbReference>
<reference evidence="4 6" key="1">
    <citation type="journal article" date="2018" name="Front. Microbiol.">
        <title>Genome-Based Analysis Reveals the Taxonomy and Diversity of the Family Idiomarinaceae.</title>
        <authorList>
            <person name="Liu Y."/>
            <person name="Lai Q."/>
            <person name="Shao Z."/>
        </authorList>
    </citation>
    <scope>NUCLEOTIDE SEQUENCE [LARGE SCALE GENOMIC DNA]</scope>
    <source>
        <strain evidence="4 6">CF12-14</strain>
    </source>
</reference>
<evidence type="ECO:0000313" key="3">
    <source>
        <dbReference type="EMBL" id="RAJ97084.1"/>
    </source>
</evidence>
<protein>
    <submittedName>
        <fullName evidence="3">Tn7-like transposition protein D</fullName>
    </submittedName>
    <submittedName>
        <fullName evidence="4">Transposase</fullName>
    </submittedName>
</protein>
<feature type="domain" description="TniQ" evidence="1">
    <location>
        <begin position="4"/>
        <end position="156"/>
    </location>
</feature>
<dbReference type="InterPro" id="IPR032750">
    <property type="entry name" value="TnsD_C"/>
</dbReference>